<evidence type="ECO:0000256" key="4">
    <source>
        <dbReference type="ARBA" id="ARBA00022824"/>
    </source>
</evidence>
<organism evidence="8 9">
    <name type="scientific">Trapa incisa</name>
    <dbReference type="NCBI Taxonomy" id="236973"/>
    <lineage>
        <taxon>Eukaryota</taxon>
        <taxon>Viridiplantae</taxon>
        <taxon>Streptophyta</taxon>
        <taxon>Embryophyta</taxon>
        <taxon>Tracheophyta</taxon>
        <taxon>Spermatophyta</taxon>
        <taxon>Magnoliopsida</taxon>
        <taxon>eudicotyledons</taxon>
        <taxon>Gunneridae</taxon>
        <taxon>Pentapetalae</taxon>
        <taxon>rosids</taxon>
        <taxon>malvids</taxon>
        <taxon>Myrtales</taxon>
        <taxon>Lythraceae</taxon>
        <taxon>Trapa</taxon>
    </lineage>
</organism>
<evidence type="ECO:0000256" key="6">
    <source>
        <dbReference type="ARBA" id="ARBA00023136"/>
    </source>
</evidence>
<accession>A0AAN7Q8B3</accession>
<evidence type="ECO:0000256" key="2">
    <source>
        <dbReference type="ARBA" id="ARBA00005478"/>
    </source>
</evidence>
<feature type="transmembrane region" description="Helical" evidence="7">
    <location>
        <begin position="229"/>
        <end position="253"/>
    </location>
</feature>
<name>A0AAN7Q8B3_9MYRT</name>
<evidence type="ECO:0000313" key="8">
    <source>
        <dbReference type="EMBL" id="KAK4761641.1"/>
    </source>
</evidence>
<dbReference type="GO" id="GO:0030234">
    <property type="term" value="F:enzyme regulator activity"/>
    <property type="evidence" value="ECO:0007669"/>
    <property type="project" value="UniProtKB-UniRule"/>
</dbReference>
<proteinExistence type="inferred from homology"/>
<dbReference type="InterPro" id="IPR009914">
    <property type="entry name" value="DPM2"/>
</dbReference>
<comment type="caution">
    <text evidence="8">The sequence shown here is derived from an EMBL/GenBank/DDBJ whole genome shotgun (WGS) entry which is preliminary data.</text>
</comment>
<evidence type="ECO:0000256" key="5">
    <source>
        <dbReference type="ARBA" id="ARBA00022989"/>
    </source>
</evidence>
<sequence>MCEGDDDLHTNLQEDLPAIILQRTESAHRCLQHHLHLAFLFVLLSPLVLVTYCLFSIGSATPEGRTEKLRGFFPRSIECLARRKTTTQIPSPTSDLLISISFYQRRCFTALPKPYDTSAAAFDIGSAPLFARIYLYRQLCHDLRCIQCVDHSVKLNKTSQGVDKRKPKVHLNRPEATGSRMELADRAVGFLLSMISLSIFTYYTFWVIILPFVDSDHFIHKYFLPQEYAILIPVFAGVVLLSFLCVFIGLVMLKSKKKKAQ</sequence>
<evidence type="ECO:0000256" key="1">
    <source>
        <dbReference type="ARBA" id="ARBA00004477"/>
    </source>
</evidence>
<evidence type="ECO:0000256" key="3">
    <source>
        <dbReference type="ARBA" id="ARBA00022692"/>
    </source>
</evidence>
<reference evidence="8 9" key="1">
    <citation type="journal article" date="2023" name="Hortic Res">
        <title>Pangenome of water caltrop reveals structural variations and asymmetric subgenome divergence after allopolyploidization.</title>
        <authorList>
            <person name="Zhang X."/>
            <person name="Chen Y."/>
            <person name="Wang L."/>
            <person name="Yuan Y."/>
            <person name="Fang M."/>
            <person name="Shi L."/>
            <person name="Lu R."/>
            <person name="Comes H.P."/>
            <person name="Ma Y."/>
            <person name="Chen Y."/>
            <person name="Huang G."/>
            <person name="Zhou Y."/>
            <person name="Zheng Z."/>
            <person name="Qiu Y."/>
        </authorList>
    </citation>
    <scope>NUCLEOTIDE SEQUENCE [LARGE SCALE GENOMIC DNA]</scope>
    <source>
        <tissue evidence="8">Roots</tissue>
    </source>
</reference>
<dbReference type="PANTHER" id="PTHR15039">
    <property type="entry name" value="DOLICHOL PHOSPHATE-MANNOSE BIOSYNTHESIS REGULATORY PROTEIN"/>
    <property type="match status" value="1"/>
</dbReference>
<keyword evidence="6 7" id="KW-0472">Membrane</keyword>
<keyword evidence="9" id="KW-1185">Reference proteome</keyword>
<comment type="pathway">
    <text evidence="7">Protein modification; protein glycosylation.</text>
</comment>
<comment type="subunit">
    <text evidence="7">Component of the dolichol-phosphate mannose (DPM) synthase complex.</text>
</comment>
<dbReference type="Proteomes" id="UP001345219">
    <property type="component" value="Chromosome 23"/>
</dbReference>
<dbReference type="AlphaFoldDB" id="A0AAN7Q8B3"/>
<feature type="transmembrane region" description="Helical" evidence="7">
    <location>
        <begin position="187"/>
        <end position="209"/>
    </location>
</feature>
<dbReference type="EMBL" id="JAXIOK010000009">
    <property type="protein sequence ID" value="KAK4761641.1"/>
    <property type="molecule type" value="Genomic_DNA"/>
</dbReference>
<dbReference type="GO" id="GO:0005789">
    <property type="term" value="C:endoplasmic reticulum membrane"/>
    <property type="evidence" value="ECO:0007669"/>
    <property type="project" value="UniProtKB-SubCell"/>
</dbReference>
<keyword evidence="3 7" id="KW-0812">Transmembrane</keyword>
<feature type="transmembrane region" description="Helical" evidence="7">
    <location>
        <begin position="35"/>
        <end position="55"/>
    </location>
</feature>
<keyword evidence="4 7" id="KW-0256">Endoplasmic reticulum</keyword>
<comment type="similarity">
    <text evidence="2 7">Belongs to the DPM2 family.</text>
</comment>
<dbReference type="GO" id="GO:0033185">
    <property type="term" value="C:dolichol-phosphate-mannose synthase complex"/>
    <property type="evidence" value="ECO:0007669"/>
    <property type="project" value="TreeGrafter"/>
</dbReference>
<evidence type="ECO:0000256" key="7">
    <source>
        <dbReference type="RuleBase" id="RU365084"/>
    </source>
</evidence>
<dbReference type="GO" id="GO:0006506">
    <property type="term" value="P:GPI anchor biosynthetic process"/>
    <property type="evidence" value="ECO:0007669"/>
    <property type="project" value="TreeGrafter"/>
</dbReference>
<gene>
    <name evidence="8" type="ORF">SAY87_029525</name>
</gene>
<dbReference type="PANTHER" id="PTHR15039:SF11">
    <property type="entry name" value="DOLICHOL PHOSPHATE-MANNOSE BIOSYNTHESIS REGULATORY PROTEIN"/>
    <property type="match status" value="1"/>
</dbReference>
<comment type="function">
    <text evidence="7">Regulatory subunit of the dolichol-phosphate mannose (DPM) synthase complex; essential for the ER localization.</text>
</comment>
<comment type="subcellular location">
    <subcellularLocation>
        <location evidence="1 7">Endoplasmic reticulum membrane</location>
        <topology evidence="1 7">Multi-pass membrane protein</topology>
    </subcellularLocation>
</comment>
<evidence type="ECO:0000313" key="9">
    <source>
        <dbReference type="Proteomes" id="UP001345219"/>
    </source>
</evidence>
<protein>
    <recommendedName>
        <fullName evidence="7">Dolichol phosphate-mannose biosynthesis regulatory protein</fullName>
    </recommendedName>
</protein>
<comment type="caution">
    <text evidence="7">Lacks conserved residue(s) required for the propagation of feature annotation.</text>
</comment>
<dbReference type="Pfam" id="PF07297">
    <property type="entry name" value="DPM2"/>
    <property type="match status" value="1"/>
</dbReference>
<keyword evidence="5 7" id="KW-1133">Transmembrane helix</keyword>
<dbReference type="GO" id="GO:0180047">
    <property type="term" value="P:dolichol phosphate mannose biosynthetic process"/>
    <property type="evidence" value="ECO:0007669"/>
    <property type="project" value="InterPro"/>
</dbReference>